<keyword evidence="5 7" id="KW-1133">Transmembrane helix</keyword>
<feature type="domain" description="ABC transmembrane type-1" evidence="8">
    <location>
        <begin position="79"/>
        <end position="259"/>
    </location>
</feature>
<evidence type="ECO:0000256" key="4">
    <source>
        <dbReference type="ARBA" id="ARBA00022692"/>
    </source>
</evidence>
<keyword evidence="3" id="KW-1003">Cell membrane</keyword>
<dbReference type="InterPro" id="IPR000515">
    <property type="entry name" value="MetI-like"/>
</dbReference>
<feature type="transmembrane region" description="Helical" evidence="7">
    <location>
        <begin position="117"/>
        <end position="137"/>
    </location>
</feature>
<feature type="transmembrane region" description="Helical" evidence="7">
    <location>
        <begin position="87"/>
        <end position="105"/>
    </location>
</feature>
<proteinExistence type="inferred from homology"/>
<evidence type="ECO:0000256" key="3">
    <source>
        <dbReference type="ARBA" id="ARBA00022475"/>
    </source>
</evidence>
<dbReference type="Proteomes" id="UP000273786">
    <property type="component" value="Unassembled WGS sequence"/>
</dbReference>
<evidence type="ECO:0000256" key="2">
    <source>
        <dbReference type="ARBA" id="ARBA00022448"/>
    </source>
</evidence>
<dbReference type="CDD" id="cd06261">
    <property type="entry name" value="TM_PBP2"/>
    <property type="match status" value="1"/>
</dbReference>
<dbReference type="AlphaFoldDB" id="A0A3P3FGH7"/>
<dbReference type="InterPro" id="IPR035906">
    <property type="entry name" value="MetI-like_sf"/>
</dbReference>
<reference evidence="9 10" key="1">
    <citation type="submission" date="2018-11" db="EMBL/GenBank/DDBJ databases">
        <title>the genome of Mesorhizobium tamadayense DSM 28320.</title>
        <authorList>
            <person name="Gao J."/>
        </authorList>
    </citation>
    <scope>NUCLEOTIDE SEQUENCE [LARGE SCALE GENOMIC DNA]</scope>
    <source>
        <strain evidence="9 10">DSM 28320</strain>
    </source>
</reference>
<dbReference type="EMBL" id="RQXT01000026">
    <property type="protein sequence ID" value="RRH97701.1"/>
    <property type="molecule type" value="Genomic_DNA"/>
</dbReference>
<evidence type="ECO:0000256" key="5">
    <source>
        <dbReference type="ARBA" id="ARBA00022989"/>
    </source>
</evidence>
<dbReference type="RefSeq" id="WP_125001939.1">
    <property type="nucleotide sequence ID" value="NZ_RQXT01000026.1"/>
</dbReference>
<evidence type="ECO:0000313" key="9">
    <source>
        <dbReference type="EMBL" id="RRH97701.1"/>
    </source>
</evidence>
<evidence type="ECO:0000259" key="8">
    <source>
        <dbReference type="PROSITE" id="PS50928"/>
    </source>
</evidence>
<dbReference type="PROSITE" id="PS50928">
    <property type="entry name" value="ABC_TM1"/>
    <property type="match status" value="1"/>
</dbReference>
<comment type="similarity">
    <text evidence="7">Belongs to the binding-protein-dependent transport system permease family.</text>
</comment>
<comment type="caution">
    <text evidence="9">The sequence shown here is derived from an EMBL/GenBank/DDBJ whole genome shotgun (WGS) entry which is preliminary data.</text>
</comment>
<accession>A0A3P3FGH7</accession>
<keyword evidence="6 7" id="KW-0472">Membrane</keyword>
<comment type="subcellular location">
    <subcellularLocation>
        <location evidence="1 7">Cell membrane</location>
        <topology evidence="1 7">Multi-pass membrane protein</topology>
    </subcellularLocation>
</comment>
<protein>
    <submittedName>
        <fullName evidence="9">ABC transporter permease</fullName>
    </submittedName>
</protein>
<sequence>MTARDTGGRTLGDTTDISSRSGPAATLIPALTVTISLLGLCLLWSLAANAWPSRAFPGPGQVWQVLLKEAASGDLFYHLGATLGRVAAAYVVAIIVGSVIGILLGSHRGADRFFSPWVILFLNIPALVIIVLAYIWFGLNEVAAIGAVAVNKIPNVVVTMREGARALDPSYAEMAAVYRFGPLDRVRHVLLPQLQPYLAAASRSGIALIWKIVLVVELLGRSNGVGFQIYLYFQLFDVAAILAYTLAFVAVMLVIELLLVQPVERHATRWRRRPA</sequence>
<dbReference type="GO" id="GO:0055085">
    <property type="term" value="P:transmembrane transport"/>
    <property type="evidence" value="ECO:0007669"/>
    <property type="project" value="InterPro"/>
</dbReference>
<evidence type="ECO:0000256" key="1">
    <source>
        <dbReference type="ARBA" id="ARBA00004651"/>
    </source>
</evidence>
<dbReference type="OrthoDB" id="8443696at2"/>
<keyword evidence="4 7" id="KW-0812">Transmembrane</keyword>
<name>A0A3P3FGH7_9HYPH</name>
<evidence type="ECO:0000256" key="7">
    <source>
        <dbReference type="RuleBase" id="RU363032"/>
    </source>
</evidence>
<evidence type="ECO:0000313" key="10">
    <source>
        <dbReference type="Proteomes" id="UP000273786"/>
    </source>
</evidence>
<dbReference type="GO" id="GO:0005886">
    <property type="term" value="C:plasma membrane"/>
    <property type="evidence" value="ECO:0007669"/>
    <property type="project" value="UniProtKB-SubCell"/>
</dbReference>
<dbReference type="Pfam" id="PF00528">
    <property type="entry name" value="BPD_transp_1"/>
    <property type="match status" value="1"/>
</dbReference>
<dbReference type="SUPFAM" id="SSF161098">
    <property type="entry name" value="MetI-like"/>
    <property type="match status" value="1"/>
</dbReference>
<dbReference type="PANTHER" id="PTHR30151">
    <property type="entry name" value="ALKANE SULFONATE ABC TRANSPORTER-RELATED, MEMBRANE SUBUNIT"/>
    <property type="match status" value="1"/>
</dbReference>
<organism evidence="9 10">
    <name type="scientific">Mesorhizobium tamadayense</name>
    <dbReference type="NCBI Taxonomy" id="425306"/>
    <lineage>
        <taxon>Bacteria</taxon>
        <taxon>Pseudomonadati</taxon>
        <taxon>Pseudomonadota</taxon>
        <taxon>Alphaproteobacteria</taxon>
        <taxon>Hyphomicrobiales</taxon>
        <taxon>Phyllobacteriaceae</taxon>
        <taxon>Mesorhizobium</taxon>
    </lineage>
</organism>
<gene>
    <name evidence="9" type="ORF">EH240_20390</name>
</gene>
<keyword evidence="10" id="KW-1185">Reference proteome</keyword>
<feature type="transmembrane region" description="Helical" evidence="7">
    <location>
        <begin position="231"/>
        <end position="255"/>
    </location>
</feature>
<dbReference type="Gene3D" id="1.10.3720.10">
    <property type="entry name" value="MetI-like"/>
    <property type="match status" value="1"/>
</dbReference>
<evidence type="ECO:0000256" key="6">
    <source>
        <dbReference type="ARBA" id="ARBA00023136"/>
    </source>
</evidence>
<feature type="transmembrane region" description="Helical" evidence="7">
    <location>
        <begin position="27"/>
        <end position="47"/>
    </location>
</feature>
<keyword evidence="2 7" id="KW-0813">Transport</keyword>
<dbReference type="PANTHER" id="PTHR30151:SF38">
    <property type="entry name" value="ALIPHATIC SULFONATES TRANSPORT PERMEASE PROTEIN SSUC-RELATED"/>
    <property type="match status" value="1"/>
</dbReference>